<gene>
    <name evidence="2" type="ORF">ABTW24_24495</name>
</gene>
<proteinExistence type="predicted"/>
<accession>A0ABV4HML9</accession>
<dbReference type="Pfam" id="PF03235">
    <property type="entry name" value="GmrSD_N"/>
    <property type="match status" value="1"/>
</dbReference>
<sequence length="383" mass="44561">MNTDPQIAGEIEEELGNENSITEVPFNPNDISINIVPRNIGQLVEMLEYDEILIPKYQRLPNLWDAKKKSRFIESLMLNLPIPLFYFDEGEDKKWRVIDGLQRISTLEHFILADKKDDTLSGNNVAFRLQDLEFRTEFNGKLWAELPKDVQRRISTNQVTINLIGKGTPDAVKFNIFSRINQGGIELAPQEIRTALFQGYRIDFLEELLSPDNAEGQSFLKATDNSIPSKRQQDLDFITRFITFYLLNYTAYEPDMDSFLTKGTKEIPIDIILQLDIKNRFRKAMELAFNIFGRDAFRKSREATDKRKPINKPLFEVISVSFAKCSDNTRIAVLNDRENFIEQFRQIQKDEKFRSAITTGTATKERVKLRHEEFKKLIDKYIV</sequence>
<dbReference type="PANTHER" id="PTHR39639">
    <property type="entry name" value="CHROMOSOME 16, WHOLE GENOME SHOTGUN SEQUENCE"/>
    <property type="match status" value="1"/>
</dbReference>
<organism evidence="2 3">
    <name type="scientific">Sphingobacterium thalpophilum</name>
    <dbReference type="NCBI Taxonomy" id="259"/>
    <lineage>
        <taxon>Bacteria</taxon>
        <taxon>Pseudomonadati</taxon>
        <taxon>Bacteroidota</taxon>
        <taxon>Sphingobacteriia</taxon>
        <taxon>Sphingobacteriales</taxon>
        <taxon>Sphingobacteriaceae</taxon>
        <taxon>Sphingobacterium</taxon>
    </lineage>
</organism>
<dbReference type="Proteomes" id="UP001566204">
    <property type="component" value="Unassembled WGS sequence"/>
</dbReference>
<evidence type="ECO:0000313" key="3">
    <source>
        <dbReference type="Proteomes" id="UP001566204"/>
    </source>
</evidence>
<dbReference type="EMBL" id="JBEOQB010000010">
    <property type="protein sequence ID" value="MEZ0454771.1"/>
    <property type="molecule type" value="Genomic_DNA"/>
</dbReference>
<protein>
    <submittedName>
        <fullName evidence="2">DUF262 domain-containing protein</fullName>
    </submittedName>
</protein>
<reference evidence="2 3" key="1">
    <citation type="submission" date="2024-06" db="EMBL/GenBank/DDBJ databases">
        <title>Soil Sphingobacterium thalpophilum.</title>
        <authorList>
            <person name="Yang J."/>
            <person name="Li J."/>
        </authorList>
    </citation>
    <scope>NUCLEOTIDE SEQUENCE [LARGE SCALE GENOMIC DNA]</scope>
    <source>
        <strain evidence="2 3">22g91tb</strain>
    </source>
</reference>
<dbReference type="InterPro" id="IPR004919">
    <property type="entry name" value="GmrSD_N"/>
</dbReference>
<evidence type="ECO:0000259" key="1">
    <source>
        <dbReference type="Pfam" id="PF03235"/>
    </source>
</evidence>
<name>A0ABV4HML9_9SPHI</name>
<evidence type="ECO:0000313" key="2">
    <source>
        <dbReference type="EMBL" id="MEZ0454771.1"/>
    </source>
</evidence>
<keyword evidence="3" id="KW-1185">Reference proteome</keyword>
<comment type="caution">
    <text evidence="2">The sequence shown here is derived from an EMBL/GenBank/DDBJ whole genome shotgun (WGS) entry which is preliminary data.</text>
</comment>
<dbReference type="PANTHER" id="PTHR39639:SF1">
    <property type="entry name" value="DUF262 DOMAIN-CONTAINING PROTEIN"/>
    <property type="match status" value="1"/>
</dbReference>
<dbReference type="RefSeq" id="WP_370483457.1">
    <property type="nucleotide sequence ID" value="NZ_JBEOQA010000002.1"/>
</dbReference>
<feature type="domain" description="GmrSD restriction endonucleases N-terminal" evidence="1">
    <location>
        <begin position="45"/>
        <end position="197"/>
    </location>
</feature>